<evidence type="ECO:0000313" key="3">
    <source>
        <dbReference type="Proteomes" id="UP000076871"/>
    </source>
</evidence>
<dbReference type="AlphaFoldDB" id="A0A165B4P5"/>
<dbReference type="RefSeq" id="XP_040757969.1">
    <property type="nucleotide sequence ID" value="XM_040902959.1"/>
</dbReference>
<dbReference type="Proteomes" id="UP000076871">
    <property type="component" value="Unassembled WGS sequence"/>
</dbReference>
<dbReference type="InParanoid" id="A0A165B4P5"/>
<proteinExistence type="predicted"/>
<feature type="region of interest" description="Disordered" evidence="1">
    <location>
        <begin position="1"/>
        <end position="107"/>
    </location>
</feature>
<reference evidence="2 3" key="1">
    <citation type="journal article" date="2016" name="Mol. Biol. Evol.">
        <title>Comparative Genomics of Early-Diverging Mushroom-Forming Fungi Provides Insights into the Origins of Lignocellulose Decay Capabilities.</title>
        <authorList>
            <person name="Nagy L.G."/>
            <person name="Riley R."/>
            <person name="Tritt A."/>
            <person name="Adam C."/>
            <person name="Daum C."/>
            <person name="Floudas D."/>
            <person name="Sun H."/>
            <person name="Yadav J.S."/>
            <person name="Pangilinan J."/>
            <person name="Larsson K.H."/>
            <person name="Matsuura K."/>
            <person name="Barry K."/>
            <person name="Labutti K."/>
            <person name="Kuo R."/>
            <person name="Ohm R.A."/>
            <person name="Bhattacharya S.S."/>
            <person name="Shirouzu T."/>
            <person name="Yoshinaga Y."/>
            <person name="Martin F.M."/>
            <person name="Grigoriev I.V."/>
            <person name="Hibbett D.S."/>
        </authorList>
    </citation>
    <scope>NUCLEOTIDE SEQUENCE [LARGE SCALE GENOMIC DNA]</scope>
    <source>
        <strain evidence="2 3">93-53</strain>
    </source>
</reference>
<feature type="compositionally biased region" description="Basic and acidic residues" evidence="1">
    <location>
        <begin position="88"/>
        <end position="102"/>
    </location>
</feature>
<gene>
    <name evidence="2" type="ORF">LAESUDRAFT_562459</name>
</gene>
<name>A0A165B4P5_9APHY</name>
<protein>
    <submittedName>
        <fullName evidence="2">Uncharacterized protein</fullName>
    </submittedName>
</protein>
<accession>A0A165B4P5</accession>
<evidence type="ECO:0000313" key="2">
    <source>
        <dbReference type="EMBL" id="KZT00229.1"/>
    </source>
</evidence>
<keyword evidence="3" id="KW-1185">Reference proteome</keyword>
<feature type="compositionally biased region" description="Polar residues" evidence="1">
    <location>
        <begin position="22"/>
        <end position="52"/>
    </location>
</feature>
<evidence type="ECO:0000256" key="1">
    <source>
        <dbReference type="SAM" id="MobiDB-lite"/>
    </source>
</evidence>
<dbReference type="EMBL" id="KV427692">
    <property type="protein sequence ID" value="KZT00229.1"/>
    <property type="molecule type" value="Genomic_DNA"/>
</dbReference>
<sequence length="142" mass="16023">MTSIEDPPTRSMPLFTRPPNAHVSQDQSKYPTANLRTGPWTQRHPSLLQCATSGYPGRLAPRTREQQAPRRLAPRTREQQAPRRLAPRTREQQAHADPDPRTLRHPPLLQRVHRLASRLPGLIKTAGMGLKGVLGRWTDVIA</sequence>
<organism evidence="2 3">
    <name type="scientific">Laetiporus sulphureus 93-53</name>
    <dbReference type="NCBI Taxonomy" id="1314785"/>
    <lineage>
        <taxon>Eukaryota</taxon>
        <taxon>Fungi</taxon>
        <taxon>Dikarya</taxon>
        <taxon>Basidiomycota</taxon>
        <taxon>Agaricomycotina</taxon>
        <taxon>Agaricomycetes</taxon>
        <taxon>Polyporales</taxon>
        <taxon>Laetiporus</taxon>
    </lineage>
</organism>
<dbReference type="GeneID" id="63819990"/>